<keyword evidence="8" id="KW-1015">Disulfide bond</keyword>
<evidence type="ECO:0000313" key="12">
    <source>
        <dbReference type="EMBL" id="MBB3043800.1"/>
    </source>
</evidence>
<evidence type="ECO:0000256" key="8">
    <source>
        <dbReference type="ARBA" id="ARBA00023157"/>
    </source>
</evidence>
<evidence type="ECO:0000256" key="9">
    <source>
        <dbReference type="ARBA" id="ARBA00023284"/>
    </source>
</evidence>
<evidence type="ECO:0000256" key="1">
    <source>
        <dbReference type="ARBA" id="ARBA00004141"/>
    </source>
</evidence>
<feature type="transmembrane region" description="Helical" evidence="10">
    <location>
        <begin position="176"/>
        <end position="198"/>
    </location>
</feature>
<keyword evidence="3 10" id="KW-0812">Transmembrane</keyword>
<evidence type="ECO:0000256" key="4">
    <source>
        <dbReference type="ARBA" id="ARBA00022719"/>
    </source>
</evidence>
<keyword evidence="13" id="KW-1185">Reference proteome</keyword>
<dbReference type="SMART" id="SM00756">
    <property type="entry name" value="VKc"/>
    <property type="match status" value="1"/>
</dbReference>
<reference evidence="12 13" key="1">
    <citation type="submission" date="2020-08" db="EMBL/GenBank/DDBJ databases">
        <title>Sequencing the genomes of 1000 actinobacteria strains.</title>
        <authorList>
            <person name="Klenk H.-P."/>
        </authorList>
    </citation>
    <scope>NUCLEOTIDE SEQUENCE [LARGE SCALE GENOMIC DNA]</scope>
    <source>
        <strain evidence="12 13">DSM 105498</strain>
    </source>
</reference>
<feature type="transmembrane region" description="Helical" evidence="10">
    <location>
        <begin position="84"/>
        <end position="103"/>
    </location>
</feature>
<proteinExistence type="inferred from homology"/>
<keyword evidence="6" id="KW-0560">Oxidoreductase</keyword>
<accession>A0A7W4VY20</accession>
<feature type="transmembrane region" description="Helical" evidence="10">
    <location>
        <begin position="20"/>
        <end position="41"/>
    </location>
</feature>
<feature type="domain" description="Vitamin K epoxide reductase" evidence="11">
    <location>
        <begin position="20"/>
        <end position="161"/>
    </location>
</feature>
<name>A0A7W4VY20_9ACTN</name>
<dbReference type="InterPro" id="IPR041714">
    <property type="entry name" value="VKOR_Actinobacteria"/>
</dbReference>
<keyword evidence="4" id="KW-0874">Quinone</keyword>
<feature type="transmembrane region" description="Helical" evidence="10">
    <location>
        <begin position="142"/>
        <end position="164"/>
    </location>
</feature>
<dbReference type="GO" id="GO:0016020">
    <property type="term" value="C:membrane"/>
    <property type="evidence" value="ECO:0007669"/>
    <property type="project" value="UniProtKB-SubCell"/>
</dbReference>
<gene>
    <name evidence="12" type="ORF">FHU40_003618</name>
</gene>
<dbReference type="InterPro" id="IPR012932">
    <property type="entry name" value="VKOR"/>
</dbReference>
<evidence type="ECO:0000256" key="3">
    <source>
        <dbReference type="ARBA" id="ARBA00022692"/>
    </source>
</evidence>
<comment type="similarity">
    <text evidence="2">Belongs to the VKOR family.</text>
</comment>
<dbReference type="EMBL" id="JACHWR010000002">
    <property type="protein sequence ID" value="MBB3043800.1"/>
    <property type="molecule type" value="Genomic_DNA"/>
</dbReference>
<evidence type="ECO:0000259" key="11">
    <source>
        <dbReference type="SMART" id="SM00756"/>
    </source>
</evidence>
<dbReference type="AlphaFoldDB" id="A0A7W4VY20"/>
<protein>
    <submittedName>
        <fullName evidence="12">Putative membrane protein</fullName>
    </submittedName>
</protein>
<keyword evidence="7 10" id="KW-0472">Membrane</keyword>
<dbReference type="RefSeq" id="WP_343057914.1">
    <property type="nucleotide sequence ID" value="NZ_JACHWR010000002.1"/>
</dbReference>
<dbReference type="GO" id="GO:0016491">
    <property type="term" value="F:oxidoreductase activity"/>
    <property type="evidence" value="ECO:0007669"/>
    <property type="project" value="UniProtKB-KW"/>
</dbReference>
<dbReference type="Pfam" id="PF07884">
    <property type="entry name" value="VKOR"/>
    <property type="match status" value="1"/>
</dbReference>
<keyword evidence="5 10" id="KW-1133">Transmembrane helix</keyword>
<evidence type="ECO:0000256" key="5">
    <source>
        <dbReference type="ARBA" id="ARBA00022989"/>
    </source>
</evidence>
<dbReference type="InterPro" id="IPR038354">
    <property type="entry name" value="VKOR_sf"/>
</dbReference>
<dbReference type="CDD" id="cd12922">
    <property type="entry name" value="VKOR_5"/>
    <property type="match status" value="1"/>
</dbReference>
<comment type="caution">
    <text evidence="12">The sequence shown here is derived from an EMBL/GenBank/DDBJ whole genome shotgun (WGS) entry which is preliminary data.</text>
</comment>
<dbReference type="GO" id="GO:0048038">
    <property type="term" value="F:quinone binding"/>
    <property type="evidence" value="ECO:0007669"/>
    <property type="project" value="UniProtKB-KW"/>
</dbReference>
<evidence type="ECO:0000256" key="6">
    <source>
        <dbReference type="ARBA" id="ARBA00023002"/>
    </source>
</evidence>
<dbReference type="Gene3D" id="1.20.1440.130">
    <property type="entry name" value="VKOR domain"/>
    <property type="match status" value="1"/>
</dbReference>
<keyword evidence="9" id="KW-0676">Redox-active center</keyword>
<feature type="transmembrane region" description="Helical" evidence="10">
    <location>
        <begin position="109"/>
        <end position="130"/>
    </location>
</feature>
<organism evidence="12 13">
    <name type="scientific">Nocardioides soli</name>
    <dbReference type="NCBI Taxonomy" id="1036020"/>
    <lineage>
        <taxon>Bacteria</taxon>
        <taxon>Bacillati</taxon>
        <taxon>Actinomycetota</taxon>
        <taxon>Actinomycetes</taxon>
        <taxon>Propionibacteriales</taxon>
        <taxon>Nocardioidaceae</taxon>
        <taxon>Nocardioides</taxon>
    </lineage>
</organism>
<evidence type="ECO:0000313" key="13">
    <source>
        <dbReference type="Proteomes" id="UP000589626"/>
    </source>
</evidence>
<evidence type="ECO:0000256" key="10">
    <source>
        <dbReference type="SAM" id="Phobius"/>
    </source>
</evidence>
<comment type="subcellular location">
    <subcellularLocation>
        <location evidence="1">Membrane</location>
        <topology evidence="1">Multi-pass membrane protein</topology>
    </subcellularLocation>
</comment>
<evidence type="ECO:0000256" key="2">
    <source>
        <dbReference type="ARBA" id="ARBA00006214"/>
    </source>
</evidence>
<dbReference type="Proteomes" id="UP000589626">
    <property type="component" value="Unassembled WGS sequence"/>
</dbReference>
<evidence type="ECO:0000256" key="7">
    <source>
        <dbReference type="ARBA" id="ARBA00023136"/>
    </source>
</evidence>
<sequence length="205" mass="22327">MSDRPDEVGGVVDANEPVRVRGFGAGLVVLGVIGLLAAFTLTVDKFRLLEDPTYTPSCNLNPVLSCGSVMVTEQASAFGFPNPLLGLIGFSVVVTIGVVLATGTRLPHGIMVGLAVGAAAGLAFVHWLAFQSLYRIDALCPWCMVVWAVTIPIAVWSVLVALRLRGSHRLVEGLWSVRYLIVLFWYLVILVLILVRFWDYWSTQL</sequence>